<dbReference type="Proteomes" id="UP000811609">
    <property type="component" value="Chromosome 9"/>
</dbReference>
<protein>
    <submittedName>
        <fullName evidence="2">Uncharacterized protein</fullName>
    </submittedName>
</protein>
<feature type="transmembrane region" description="Helical" evidence="1">
    <location>
        <begin position="91"/>
        <end position="110"/>
    </location>
</feature>
<gene>
    <name evidence="2" type="ORF">CIPAW_09G186100</name>
</gene>
<dbReference type="EMBL" id="CM031817">
    <property type="protein sequence ID" value="KAG6643092.1"/>
    <property type="molecule type" value="Genomic_DNA"/>
</dbReference>
<dbReference type="AlphaFoldDB" id="A0A8T1PPZ6"/>
<keyword evidence="1" id="KW-1133">Transmembrane helix</keyword>
<name>A0A8T1PPZ6_CARIL</name>
<evidence type="ECO:0000313" key="2">
    <source>
        <dbReference type="EMBL" id="KAG6643092.1"/>
    </source>
</evidence>
<keyword evidence="1" id="KW-0472">Membrane</keyword>
<proteinExistence type="predicted"/>
<evidence type="ECO:0000256" key="1">
    <source>
        <dbReference type="SAM" id="Phobius"/>
    </source>
</evidence>
<sequence>MPWHPPISVVPTKLFLPHFVPSPITAFAHHNSCHRCILPVNLQVVIQLQPFITSYNVVPKKESFLPTEKITHKRESFLPSLMFVALTPPQFLHVFLAYLFCMASLPRLLFSNTTRSLRELRISSFQRLNQLTLQNTWSDYP</sequence>
<reference evidence="2" key="1">
    <citation type="submission" date="2020-12" db="EMBL/GenBank/DDBJ databases">
        <title>WGS assembly of Carya illinoinensis cv. Pawnee.</title>
        <authorList>
            <person name="Platts A."/>
            <person name="Shu S."/>
            <person name="Wright S."/>
            <person name="Barry K."/>
            <person name="Edger P."/>
            <person name="Pires J.C."/>
            <person name="Schmutz J."/>
        </authorList>
    </citation>
    <scope>NUCLEOTIDE SEQUENCE</scope>
    <source>
        <tissue evidence="2">Leaf</tissue>
    </source>
</reference>
<keyword evidence="3" id="KW-1185">Reference proteome</keyword>
<evidence type="ECO:0000313" key="3">
    <source>
        <dbReference type="Proteomes" id="UP000811609"/>
    </source>
</evidence>
<organism evidence="2 3">
    <name type="scientific">Carya illinoinensis</name>
    <name type="common">Pecan</name>
    <dbReference type="NCBI Taxonomy" id="32201"/>
    <lineage>
        <taxon>Eukaryota</taxon>
        <taxon>Viridiplantae</taxon>
        <taxon>Streptophyta</taxon>
        <taxon>Embryophyta</taxon>
        <taxon>Tracheophyta</taxon>
        <taxon>Spermatophyta</taxon>
        <taxon>Magnoliopsida</taxon>
        <taxon>eudicotyledons</taxon>
        <taxon>Gunneridae</taxon>
        <taxon>Pentapetalae</taxon>
        <taxon>rosids</taxon>
        <taxon>fabids</taxon>
        <taxon>Fagales</taxon>
        <taxon>Juglandaceae</taxon>
        <taxon>Carya</taxon>
    </lineage>
</organism>
<comment type="caution">
    <text evidence="2">The sequence shown here is derived from an EMBL/GenBank/DDBJ whole genome shotgun (WGS) entry which is preliminary data.</text>
</comment>
<keyword evidence="1" id="KW-0812">Transmembrane</keyword>
<accession>A0A8T1PPZ6</accession>